<dbReference type="SMART" id="SM00534">
    <property type="entry name" value="MUTSac"/>
    <property type="match status" value="1"/>
</dbReference>
<keyword evidence="1" id="KW-0547">Nucleotide-binding</keyword>
<dbReference type="PANTHER" id="PTHR11361">
    <property type="entry name" value="DNA MISMATCH REPAIR PROTEIN MUTS FAMILY MEMBER"/>
    <property type="match status" value="1"/>
</dbReference>
<dbReference type="InterPro" id="IPR045076">
    <property type="entry name" value="MutS"/>
</dbReference>
<reference evidence="5 6" key="1">
    <citation type="submission" date="2024-08" db="EMBL/GenBank/DDBJ databases">
        <title>Clostridium lapicellarii sp. nov., and Clostridium renhuaiense sp. nov., two species isolated from the mud in a fermentation cellar used for producing sauce-flavour Chinese liquors.</title>
        <authorList>
            <person name="Yang F."/>
            <person name="Wang H."/>
            <person name="Chen L.Q."/>
            <person name="Zhou N."/>
            <person name="Lu J.J."/>
            <person name="Pu X.X."/>
            <person name="Wan B."/>
            <person name="Wang L."/>
            <person name="Liu S.J."/>
        </authorList>
    </citation>
    <scope>NUCLEOTIDE SEQUENCE [LARGE SCALE GENOMIC DNA]</scope>
    <source>
        <strain evidence="5 6">MT-113</strain>
    </source>
</reference>
<organism evidence="5 6">
    <name type="scientific">Clostridium lapidicellarium</name>
    <dbReference type="NCBI Taxonomy" id="3240931"/>
    <lineage>
        <taxon>Bacteria</taxon>
        <taxon>Bacillati</taxon>
        <taxon>Bacillota</taxon>
        <taxon>Clostridia</taxon>
        <taxon>Eubacteriales</taxon>
        <taxon>Clostridiaceae</taxon>
        <taxon>Clostridium</taxon>
    </lineage>
</organism>
<evidence type="ECO:0000256" key="1">
    <source>
        <dbReference type="ARBA" id="ARBA00022741"/>
    </source>
</evidence>
<proteinExistence type="predicted"/>
<protein>
    <recommendedName>
        <fullName evidence="4">DNA mismatch repair proteins mutS family domain-containing protein</fullName>
    </recommendedName>
</protein>
<dbReference type="RefSeq" id="WP_369869346.1">
    <property type="nucleotide sequence ID" value="NZ_JBGFFE010000028.1"/>
</dbReference>
<keyword evidence="2" id="KW-0067">ATP-binding</keyword>
<sequence>MILQLKCKKSDNFTTLQSETEVLKAELATVHYCMLIKGTTIKVQKYDDELALTPKIEKVFQRFACGAAKFYTKDASDKSYSEHVEAGVLNLVAKLYPNIFLDLSNYCIKNMNFVNQKIFVFSREIQFYIAYLEYIKHFKRAELSFCYPHMSLRCKEVNSIKSFDLALADKLIAHNQPVICNDFYLKDRERVIVVSGPNQGGKTTFARTFGQLHYFGSLGCPVPGKEAQLFLFDNIYTHFEREENIQNLSGKLQDDLIRMHDILEHATKDSIIIINEILSSTTLKDAVAIGEKIMDSILQLDSLCIWVTFLDELASYNKKIVSMISTVLPEDPARRTYKIVRGPADGLAYAII</sequence>
<dbReference type="Proteomes" id="UP001565220">
    <property type="component" value="Unassembled WGS sequence"/>
</dbReference>
<dbReference type="PANTHER" id="PTHR11361:SF34">
    <property type="entry name" value="DNA MISMATCH REPAIR PROTEIN MSH1, MITOCHONDRIAL"/>
    <property type="match status" value="1"/>
</dbReference>
<dbReference type="EMBL" id="JBGFFE010000028">
    <property type="protein sequence ID" value="MEY8764746.1"/>
    <property type="molecule type" value="Genomic_DNA"/>
</dbReference>
<evidence type="ECO:0000313" key="5">
    <source>
        <dbReference type="EMBL" id="MEY8764746.1"/>
    </source>
</evidence>
<gene>
    <name evidence="5" type="ORF">AB8S09_14070</name>
</gene>
<comment type="caution">
    <text evidence="5">The sequence shown here is derived from an EMBL/GenBank/DDBJ whole genome shotgun (WGS) entry which is preliminary data.</text>
</comment>
<dbReference type="InterPro" id="IPR027417">
    <property type="entry name" value="P-loop_NTPase"/>
</dbReference>
<keyword evidence="6" id="KW-1185">Reference proteome</keyword>
<feature type="domain" description="DNA mismatch repair proteins mutS family" evidence="4">
    <location>
        <begin position="189"/>
        <end position="350"/>
    </location>
</feature>
<name>A0ABV4E0R7_9CLOT</name>
<keyword evidence="3" id="KW-0238">DNA-binding</keyword>
<evidence type="ECO:0000256" key="2">
    <source>
        <dbReference type="ARBA" id="ARBA00022840"/>
    </source>
</evidence>
<evidence type="ECO:0000259" key="4">
    <source>
        <dbReference type="SMART" id="SM00534"/>
    </source>
</evidence>
<dbReference type="Gene3D" id="3.40.50.300">
    <property type="entry name" value="P-loop containing nucleotide triphosphate hydrolases"/>
    <property type="match status" value="1"/>
</dbReference>
<dbReference type="SUPFAM" id="SSF52540">
    <property type="entry name" value="P-loop containing nucleoside triphosphate hydrolases"/>
    <property type="match status" value="1"/>
</dbReference>
<dbReference type="Pfam" id="PF00488">
    <property type="entry name" value="MutS_V"/>
    <property type="match status" value="1"/>
</dbReference>
<accession>A0ABV4E0R7</accession>
<evidence type="ECO:0000313" key="6">
    <source>
        <dbReference type="Proteomes" id="UP001565220"/>
    </source>
</evidence>
<evidence type="ECO:0000256" key="3">
    <source>
        <dbReference type="ARBA" id="ARBA00023125"/>
    </source>
</evidence>
<dbReference type="InterPro" id="IPR000432">
    <property type="entry name" value="DNA_mismatch_repair_MutS_C"/>
</dbReference>